<comment type="caution">
    <text evidence="9">The sequence shown here is derived from an EMBL/GenBank/DDBJ whole genome shotgun (WGS) entry which is preliminary data.</text>
</comment>
<sequence length="242" mass="28021">MNNYKMIIQYDGTNYAGWQIQLNARTIQQEIINAIKILLKEDVNLIGSGRTDSGVHAIGQVANFRTEQEIDLYKFRFSLNSILPDDISIISIDKVDENFHSRFDARRRTYFYLISQFKSPFYKKYSFFYPQEIELTKLQDLSKLFLGKKNFSAFCKKKSEVENKFCEVSEISWSRKSDLIVFNISADRFLHGMVRAIVGTLLKSVKVENPEDYINQVFISEDRGAAGEAVPAKGLFLQKVEY</sequence>
<name>A0A7V3E6Z7_9BACT</name>
<dbReference type="NCBIfam" id="TIGR00071">
    <property type="entry name" value="hisT_truA"/>
    <property type="match status" value="1"/>
</dbReference>
<comment type="caution">
    <text evidence="4">Lacks conserved residue(s) required for the propagation of feature annotation.</text>
</comment>
<dbReference type="GO" id="GO:0031119">
    <property type="term" value="P:tRNA pseudouridine synthesis"/>
    <property type="evidence" value="ECO:0007669"/>
    <property type="project" value="UniProtKB-UniRule"/>
</dbReference>
<feature type="binding site" evidence="4 6">
    <location>
        <position position="110"/>
    </location>
    <ligand>
        <name>substrate</name>
    </ligand>
</feature>
<evidence type="ECO:0000256" key="7">
    <source>
        <dbReference type="RuleBase" id="RU003792"/>
    </source>
</evidence>
<dbReference type="HAMAP" id="MF_00171">
    <property type="entry name" value="TruA"/>
    <property type="match status" value="1"/>
</dbReference>
<keyword evidence="2 4" id="KW-0819">tRNA processing</keyword>
<dbReference type="PIRSF" id="PIRSF001430">
    <property type="entry name" value="tRNA_psdUrid_synth"/>
    <property type="match status" value="1"/>
</dbReference>
<gene>
    <name evidence="4 9" type="primary">truA</name>
    <name evidence="9" type="ORF">ENS31_04065</name>
</gene>
<evidence type="ECO:0000259" key="8">
    <source>
        <dbReference type="Pfam" id="PF01416"/>
    </source>
</evidence>
<feature type="domain" description="Pseudouridine synthase I TruA alpha/beta" evidence="8">
    <location>
        <begin position="7"/>
        <end position="104"/>
    </location>
</feature>
<dbReference type="Gene3D" id="3.30.70.660">
    <property type="entry name" value="Pseudouridine synthase I, catalytic domain, C-terminal subdomain"/>
    <property type="match status" value="1"/>
</dbReference>
<evidence type="ECO:0000256" key="1">
    <source>
        <dbReference type="ARBA" id="ARBA00009375"/>
    </source>
</evidence>
<evidence type="ECO:0000256" key="6">
    <source>
        <dbReference type="PIRSR" id="PIRSR001430-2"/>
    </source>
</evidence>
<dbReference type="PANTHER" id="PTHR11142">
    <property type="entry name" value="PSEUDOURIDYLATE SYNTHASE"/>
    <property type="match status" value="1"/>
</dbReference>
<dbReference type="PANTHER" id="PTHR11142:SF0">
    <property type="entry name" value="TRNA PSEUDOURIDINE SYNTHASE-LIKE 1"/>
    <property type="match status" value="1"/>
</dbReference>
<protein>
    <recommendedName>
        <fullName evidence="4">tRNA pseudouridine synthase A</fullName>
        <ecNumber evidence="4">5.4.99.12</ecNumber>
    </recommendedName>
    <alternativeName>
        <fullName evidence="4">tRNA pseudouridine(38-40) synthase</fullName>
    </alternativeName>
    <alternativeName>
        <fullName evidence="4">tRNA pseudouridylate synthase I</fullName>
    </alternativeName>
    <alternativeName>
        <fullName evidence="4">tRNA-uridine isomerase I</fullName>
    </alternativeName>
</protein>
<evidence type="ECO:0000256" key="2">
    <source>
        <dbReference type="ARBA" id="ARBA00022694"/>
    </source>
</evidence>
<comment type="function">
    <text evidence="4">Formation of pseudouridine at positions 38, 39 and 40 in the anticodon stem and loop of transfer RNAs.</text>
</comment>
<evidence type="ECO:0000313" key="9">
    <source>
        <dbReference type="EMBL" id="HFI90694.1"/>
    </source>
</evidence>
<dbReference type="Pfam" id="PF01416">
    <property type="entry name" value="PseudoU_synth_1"/>
    <property type="match status" value="2"/>
</dbReference>
<reference evidence="9" key="1">
    <citation type="journal article" date="2020" name="mSystems">
        <title>Genome- and Community-Level Interaction Insights into Carbon Utilization and Element Cycling Functions of Hydrothermarchaeota in Hydrothermal Sediment.</title>
        <authorList>
            <person name="Zhou Z."/>
            <person name="Liu Y."/>
            <person name="Xu W."/>
            <person name="Pan J."/>
            <person name="Luo Z.H."/>
            <person name="Li M."/>
        </authorList>
    </citation>
    <scope>NUCLEOTIDE SEQUENCE [LARGE SCALE GENOMIC DNA]</scope>
    <source>
        <strain evidence="9">SpSt-479</strain>
    </source>
</reference>
<dbReference type="FunFam" id="3.30.70.580:FF:000001">
    <property type="entry name" value="tRNA pseudouridine synthase A"/>
    <property type="match status" value="1"/>
</dbReference>
<proteinExistence type="inferred from homology"/>
<feature type="active site" description="Nucleophile" evidence="4 5">
    <location>
        <position position="52"/>
    </location>
</feature>
<evidence type="ECO:0000256" key="3">
    <source>
        <dbReference type="ARBA" id="ARBA00023235"/>
    </source>
</evidence>
<dbReference type="CDD" id="cd02570">
    <property type="entry name" value="PseudoU_synth_EcTruA"/>
    <property type="match status" value="1"/>
</dbReference>
<keyword evidence="3 4" id="KW-0413">Isomerase</keyword>
<dbReference type="InterPro" id="IPR020094">
    <property type="entry name" value="TruA/RsuA/RluB/E/F_N"/>
</dbReference>
<dbReference type="AlphaFoldDB" id="A0A7V3E6Z7"/>
<dbReference type="EC" id="5.4.99.12" evidence="4"/>
<dbReference type="EMBL" id="DSUJ01000008">
    <property type="protein sequence ID" value="HFI90694.1"/>
    <property type="molecule type" value="Genomic_DNA"/>
</dbReference>
<dbReference type="GO" id="GO:0160147">
    <property type="term" value="F:tRNA pseudouridine(38-40) synthase activity"/>
    <property type="evidence" value="ECO:0007669"/>
    <property type="project" value="UniProtKB-EC"/>
</dbReference>
<evidence type="ECO:0000256" key="4">
    <source>
        <dbReference type="HAMAP-Rule" id="MF_00171"/>
    </source>
</evidence>
<dbReference type="InterPro" id="IPR020095">
    <property type="entry name" value="PsdUridine_synth_TruA_C"/>
</dbReference>
<dbReference type="InterPro" id="IPR001406">
    <property type="entry name" value="PsdUridine_synth_TruA"/>
</dbReference>
<comment type="similarity">
    <text evidence="1 4 7">Belongs to the tRNA pseudouridine synthase TruA family.</text>
</comment>
<dbReference type="GO" id="GO:0003723">
    <property type="term" value="F:RNA binding"/>
    <property type="evidence" value="ECO:0007669"/>
    <property type="project" value="InterPro"/>
</dbReference>
<dbReference type="InterPro" id="IPR020103">
    <property type="entry name" value="PsdUridine_synth_cat_dom_sf"/>
</dbReference>
<dbReference type="Gene3D" id="3.30.70.580">
    <property type="entry name" value="Pseudouridine synthase I, catalytic domain, N-terminal subdomain"/>
    <property type="match status" value="1"/>
</dbReference>
<feature type="domain" description="Pseudouridine synthase I TruA alpha/beta" evidence="8">
    <location>
        <begin position="143"/>
        <end position="242"/>
    </location>
</feature>
<evidence type="ECO:0000256" key="5">
    <source>
        <dbReference type="PIRSR" id="PIRSR001430-1"/>
    </source>
</evidence>
<dbReference type="SUPFAM" id="SSF55120">
    <property type="entry name" value="Pseudouridine synthase"/>
    <property type="match status" value="1"/>
</dbReference>
<accession>A0A7V3E6Z7</accession>
<comment type="subunit">
    <text evidence="4">Homodimer.</text>
</comment>
<dbReference type="InterPro" id="IPR020097">
    <property type="entry name" value="PsdUridine_synth_TruA_a/b_dom"/>
</dbReference>
<comment type="catalytic activity">
    <reaction evidence="4 7">
        <text>uridine(38/39/40) in tRNA = pseudouridine(38/39/40) in tRNA</text>
        <dbReference type="Rhea" id="RHEA:22376"/>
        <dbReference type="Rhea" id="RHEA-COMP:10085"/>
        <dbReference type="Rhea" id="RHEA-COMP:10087"/>
        <dbReference type="ChEBI" id="CHEBI:65314"/>
        <dbReference type="ChEBI" id="CHEBI:65315"/>
        <dbReference type="EC" id="5.4.99.12"/>
    </reaction>
</comment>
<organism evidence="9">
    <name type="scientific">Ignavibacterium album</name>
    <dbReference type="NCBI Taxonomy" id="591197"/>
    <lineage>
        <taxon>Bacteria</taxon>
        <taxon>Pseudomonadati</taxon>
        <taxon>Ignavibacteriota</taxon>
        <taxon>Ignavibacteria</taxon>
        <taxon>Ignavibacteriales</taxon>
        <taxon>Ignavibacteriaceae</taxon>
        <taxon>Ignavibacterium</taxon>
    </lineage>
</organism>